<dbReference type="VEuPathDB" id="FungiDB:RhiirFUN_018311"/>
<gene>
    <name evidence="1" type="ORF">RhiirA1_438237</name>
</gene>
<name>A0A2N0SAB4_9GLOM</name>
<reference evidence="1 2" key="2">
    <citation type="submission" date="2017-10" db="EMBL/GenBank/DDBJ databases">
        <title>Genome analyses suggest a sexual origin of heterokaryosis in a supposedly ancient asexual fungus.</title>
        <authorList>
            <person name="Corradi N."/>
            <person name="Sedzielewska K."/>
            <person name="Noel J."/>
            <person name="Charron P."/>
            <person name="Farinelli L."/>
            <person name="Marton T."/>
            <person name="Kruger M."/>
            <person name="Pelin A."/>
            <person name="Brachmann A."/>
            <person name="Corradi N."/>
        </authorList>
    </citation>
    <scope>NUCLEOTIDE SEQUENCE [LARGE SCALE GENOMIC DNA]</scope>
    <source>
        <strain evidence="1 2">A1</strain>
    </source>
</reference>
<accession>A0A2N0SAB4</accession>
<comment type="caution">
    <text evidence="1">The sequence shown here is derived from an EMBL/GenBank/DDBJ whole genome shotgun (WGS) entry which is preliminary data.</text>
</comment>
<reference evidence="1 2" key="1">
    <citation type="submission" date="2017-10" db="EMBL/GenBank/DDBJ databases">
        <title>Extensive intraspecific genome diversity in a model arbuscular mycorrhizal fungus.</title>
        <authorList>
            <person name="Chen E.C.H."/>
            <person name="Morin E."/>
            <person name="Baudet D."/>
            <person name="Noel J."/>
            <person name="Ndikumana S."/>
            <person name="Charron P."/>
            <person name="St-Onge C."/>
            <person name="Giorgi J."/>
            <person name="Grigoriev I.V."/>
            <person name="Roux C."/>
            <person name="Martin F.M."/>
            <person name="Corradi N."/>
        </authorList>
    </citation>
    <scope>NUCLEOTIDE SEQUENCE [LARGE SCALE GENOMIC DNA]</scope>
    <source>
        <strain evidence="1 2">A1</strain>
    </source>
</reference>
<evidence type="ECO:0000313" key="1">
    <source>
        <dbReference type="EMBL" id="PKC72474.1"/>
    </source>
</evidence>
<dbReference type="OrthoDB" id="2327970at2759"/>
<dbReference type="AlphaFoldDB" id="A0A2N0SAB4"/>
<evidence type="ECO:0000313" key="2">
    <source>
        <dbReference type="Proteomes" id="UP000232688"/>
    </source>
</evidence>
<proteinExistence type="predicted"/>
<protein>
    <submittedName>
        <fullName evidence="1">Uncharacterized protein</fullName>
    </submittedName>
</protein>
<sequence>MNSTLKIYVLISGKCLFDNKDMYVMISTAFKIELIEDEIPSTGPYISFVGKVYSRPKQDDCVFGINVSEYNNNFNFTNKGKVNFKIQVVYDAGQDSRFRNLHQNWKLVKIKSEEQSDDKIDHKSVMNLTNQGSKRKNQLAELSLRRLKKAKNLDNNDEEFGLDSQVTGKELS</sequence>
<dbReference type="VEuPathDB" id="FungiDB:FUN_007872"/>
<organism evidence="1 2">
    <name type="scientific">Rhizophagus irregularis</name>
    <dbReference type="NCBI Taxonomy" id="588596"/>
    <lineage>
        <taxon>Eukaryota</taxon>
        <taxon>Fungi</taxon>
        <taxon>Fungi incertae sedis</taxon>
        <taxon>Mucoromycota</taxon>
        <taxon>Glomeromycotina</taxon>
        <taxon>Glomeromycetes</taxon>
        <taxon>Glomerales</taxon>
        <taxon>Glomeraceae</taxon>
        <taxon>Rhizophagus</taxon>
    </lineage>
</organism>
<dbReference type="EMBL" id="LLXH01000124">
    <property type="protein sequence ID" value="PKC72474.1"/>
    <property type="molecule type" value="Genomic_DNA"/>
</dbReference>
<dbReference type="Proteomes" id="UP000232688">
    <property type="component" value="Unassembled WGS sequence"/>
</dbReference>
<dbReference type="VEuPathDB" id="FungiDB:RhiirA1_438237"/>